<protein>
    <submittedName>
        <fullName evidence="2">AraC family transcriptional regulator</fullName>
    </submittedName>
</protein>
<gene>
    <name evidence="2" type="ORF">DQG23_01310</name>
</gene>
<name>A0A329MSF8_9BACL</name>
<dbReference type="EMBL" id="QMFB01000001">
    <property type="protein sequence ID" value="RAV22875.1"/>
    <property type="molecule type" value="Genomic_DNA"/>
</dbReference>
<keyword evidence="3" id="KW-1185">Reference proteome</keyword>
<dbReference type="Pfam" id="PF14526">
    <property type="entry name" value="Cass2"/>
    <property type="match status" value="1"/>
</dbReference>
<dbReference type="InterPro" id="IPR029441">
    <property type="entry name" value="Cass2"/>
</dbReference>
<dbReference type="Gene3D" id="3.20.80.10">
    <property type="entry name" value="Regulatory factor, effector binding domain"/>
    <property type="match status" value="1"/>
</dbReference>
<evidence type="ECO:0000313" key="3">
    <source>
        <dbReference type="Proteomes" id="UP000250369"/>
    </source>
</evidence>
<reference evidence="2 3" key="1">
    <citation type="journal article" date="2009" name="Int. J. Syst. Evol. Microbiol.">
        <title>Paenibacillus contaminans sp. nov., isolated from a contaminated laboratory plate.</title>
        <authorList>
            <person name="Chou J.H."/>
            <person name="Lee J.H."/>
            <person name="Lin M.C."/>
            <person name="Chang P.S."/>
            <person name="Arun A.B."/>
            <person name="Young C.C."/>
            <person name="Chen W.M."/>
        </authorList>
    </citation>
    <scope>NUCLEOTIDE SEQUENCE [LARGE SCALE GENOMIC DNA]</scope>
    <source>
        <strain evidence="2 3">CKOBP-6</strain>
    </source>
</reference>
<evidence type="ECO:0000313" key="2">
    <source>
        <dbReference type="EMBL" id="RAV22875.1"/>
    </source>
</evidence>
<dbReference type="InterPro" id="IPR011256">
    <property type="entry name" value="Reg_factor_effector_dom_sf"/>
</dbReference>
<dbReference type="SMART" id="SM00871">
    <property type="entry name" value="AraC_E_bind"/>
    <property type="match status" value="1"/>
</dbReference>
<dbReference type="Proteomes" id="UP000250369">
    <property type="component" value="Unassembled WGS sequence"/>
</dbReference>
<dbReference type="InterPro" id="IPR053182">
    <property type="entry name" value="YobU-like_regulator"/>
</dbReference>
<dbReference type="SUPFAM" id="SSF55136">
    <property type="entry name" value="Probable bacterial effector-binding domain"/>
    <property type="match status" value="1"/>
</dbReference>
<proteinExistence type="predicted"/>
<dbReference type="PANTHER" id="PTHR36444">
    <property type="entry name" value="TRANSCRIPTIONAL REGULATOR PROTEIN YOBU-RELATED"/>
    <property type="match status" value="1"/>
</dbReference>
<organism evidence="2 3">
    <name type="scientific">Paenibacillus contaminans</name>
    <dbReference type="NCBI Taxonomy" id="450362"/>
    <lineage>
        <taxon>Bacteria</taxon>
        <taxon>Bacillati</taxon>
        <taxon>Bacillota</taxon>
        <taxon>Bacilli</taxon>
        <taxon>Bacillales</taxon>
        <taxon>Paenibacillaceae</taxon>
        <taxon>Paenibacillus</taxon>
    </lineage>
</organism>
<sequence length="151" mass="17265">MNSGNSVQIVEVPEIKLVGFSVTCSFNGHIHERVEKMKREFYERKEEIRNKVHPERYISPCFSSEVLFTYLICMEVSDLSEVPEGMIGFTVPPHRYATTKCQGDPYQVIHDYLGSIGLQSDKRALALEIYSLANPVWPDETEVLLPLKKAE</sequence>
<comment type="caution">
    <text evidence="2">The sequence shown here is derived from an EMBL/GenBank/DDBJ whole genome shotgun (WGS) entry which is preliminary data.</text>
</comment>
<dbReference type="InterPro" id="IPR010499">
    <property type="entry name" value="AraC_E-bd"/>
</dbReference>
<feature type="domain" description="AraC effector-binding" evidence="1">
    <location>
        <begin position="5"/>
        <end position="148"/>
    </location>
</feature>
<dbReference type="PANTHER" id="PTHR36444:SF2">
    <property type="entry name" value="TRANSCRIPTIONAL REGULATOR PROTEIN YOBU-RELATED"/>
    <property type="match status" value="1"/>
</dbReference>
<dbReference type="OrthoDB" id="2734147at2"/>
<accession>A0A329MSF8</accession>
<dbReference type="AlphaFoldDB" id="A0A329MSF8"/>
<evidence type="ECO:0000259" key="1">
    <source>
        <dbReference type="SMART" id="SM00871"/>
    </source>
</evidence>
<dbReference type="RefSeq" id="WP_113028984.1">
    <property type="nucleotide sequence ID" value="NZ_QMFB01000001.1"/>
</dbReference>